<feature type="transmembrane region" description="Helical" evidence="7">
    <location>
        <begin position="308"/>
        <end position="330"/>
    </location>
</feature>
<keyword evidence="10" id="KW-1185">Reference proteome</keyword>
<evidence type="ECO:0000313" key="9">
    <source>
        <dbReference type="EMBL" id="KAG8466217.1"/>
    </source>
</evidence>
<gene>
    <name evidence="9" type="ORF">KFE25_001973</name>
</gene>
<dbReference type="Proteomes" id="UP000751190">
    <property type="component" value="Unassembled WGS sequence"/>
</dbReference>
<evidence type="ECO:0000256" key="2">
    <source>
        <dbReference type="ARBA" id="ARBA00022692"/>
    </source>
</evidence>
<organism evidence="9 10">
    <name type="scientific">Diacronema lutheri</name>
    <name type="common">Unicellular marine alga</name>
    <name type="synonym">Monochrysis lutheri</name>
    <dbReference type="NCBI Taxonomy" id="2081491"/>
    <lineage>
        <taxon>Eukaryota</taxon>
        <taxon>Haptista</taxon>
        <taxon>Haptophyta</taxon>
        <taxon>Pavlovophyceae</taxon>
        <taxon>Pavlovales</taxon>
        <taxon>Pavlovaceae</taxon>
        <taxon>Diacronema</taxon>
    </lineage>
</organism>
<feature type="transmembrane region" description="Helical" evidence="7">
    <location>
        <begin position="143"/>
        <end position="161"/>
    </location>
</feature>
<feature type="transmembrane region" description="Helical" evidence="7">
    <location>
        <begin position="112"/>
        <end position="131"/>
    </location>
</feature>
<evidence type="ECO:0000256" key="5">
    <source>
        <dbReference type="SAM" id="Coils"/>
    </source>
</evidence>
<feature type="compositionally biased region" description="Low complexity" evidence="6">
    <location>
        <begin position="522"/>
        <end position="537"/>
    </location>
</feature>
<keyword evidence="3 7" id="KW-1133">Transmembrane helix</keyword>
<dbReference type="InterPro" id="IPR043203">
    <property type="entry name" value="VGCC_Ca_Na"/>
</dbReference>
<feature type="region of interest" description="Disordered" evidence="6">
    <location>
        <begin position="502"/>
        <end position="545"/>
    </location>
</feature>
<dbReference type="InterPro" id="IPR005821">
    <property type="entry name" value="Ion_trans_dom"/>
</dbReference>
<dbReference type="AlphaFoldDB" id="A0A8J5XQ26"/>
<comment type="subcellular location">
    <subcellularLocation>
        <location evidence="1">Membrane</location>
        <topology evidence="1">Multi-pass membrane protein</topology>
    </subcellularLocation>
</comment>
<name>A0A8J5XQ26_DIALT</name>
<dbReference type="OrthoDB" id="10267833at2759"/>
<reference evidence="9" key="1">
    <citation type="submission" date="2021-05" db="EMBL/GenBank/DDBJ databases">
        <title>The genome of the haptophyte Pavlova lutheri (Diacronema luteri, Pavlovales) - a model for lipid biosynthesis in eukaryotic algae.</title>
        <authorList>
            <person name="Hulatt C.J."/>
            <person name="Posewitz M.C."/>
        </authorList>
    </citation>
    <scope>NUCLEOTIDE SEQUENCE</scope>
    <source>
        <strain evidence="9">NIVA-4/92</strain>
    </source>
</reference>
<dbReference type="InterPro" id="IPR027359">
    <property type="entry name" value="Volt_channel_dom_sf"/>
</dbReference>
<accession>A0A8J5XQ26</accession>
<dbReference type="SUPFAM" id="SSF81324">
    <property type="entry name" value="Voltage-gated potassium channels"/>
    <property type="match status" value="1"/>
</dbReference>
<evidence type="ECO:0000256" key="6">
    <source>
        <dbReference type="SAM" id="MobiDB-lite"/>
    </source>
</evidence>
<protein>
    <recommendedName>
        <fullName evidence="8">Ion transport domain-containing protein</fullName>
    </recommendedName>
</protein>
<dbReference type="PANTHER" id="PTHR10037">
    <property type="entry name" value="VOLTAGE-GATED CATION CHANNEL CALCIUM AND SODIUM"/>
    <property type="match status" value="1"/>
</dbReference>
<proteinExistence type="predicted"/>
<dbReference type="EMBL" id="JAGTXO010000008">
    <property type="protein sequence ID" value="KAG8466217.1"/>
    <property type="molecule type" value="Genomic_DNA"/>
</dbReference>
<feature type="coiled-coil region" evidence="5">
    <location>
        <begin position="330"/>
        <end position="377"/>
    </location>
</feature>
<feature type="transmembrane region" description="Helical" evidence="7">
    <location>
        <begin position="181"/>
        <end position="205"/>
    </location>
</feature>
<dbReference type="Pfam" id="PF00520">
    <property type="entry name" value="Ion_trans"/>
    <property type="match status" value="1"/>
</dbReference>
<evidence type="ECO:0000256" key="3">
    <source>
        <dbReference type="ARBA" id="ARBA00022989"/>
    </source>
</evidence>
<dbReference type="Gene3D" id="1.20.120.350">
    <property type="entry name" value="Voltage-gated potassium channels. Chain C"/>
    <property type="match status" value="1"/>
</dbReference>
<evidence type="ECO:0000259" key="8">
    <source>
        <dbReference type="Pfam" id="PF00520"/>
    </source>
</evidence>
<evidence type="ECO:0000256" key="7">
    <source>
        <dbReference type="SAM" id="Phobius"/>
    </source>
</evidence>
<keyword evidence="5" id="KW-0175">Coiled coil</keyword>
<dbReference type="GO" id="GO:0005248">
    <property type="term" value="F:voltage-gated sodium channel activity"/>
    <property type="evidence" value="ECO:0007669"/>
    <property type="project" value="TreeGrafter"/>
</dbReference>
<dbReference type="GO" id="GO:0001518">
    <property type="term" value="C:voltage-gated sodium channel complex"/>
    <property type="evidence" value="ECO:0007669"/>
    <property type="project" value="TreeGrafter"/>
</dbReference>
<evidence type="ECO:0000313" key="10">
    <source>
        <dbReference type="Proteomes" id="UP000751190"/>
    </source>
</evidence>
<feature type="transmembrane region" description="Helical" evidence="7">
    <location>
        <begin position="226"/>
        <end position="251"/>
    </location>
</feature>
<keyword evidence="2 7" id="KW-0812">Transmembrane</keyword>
<keyword evidence="4 7" id="KW-0472">Membrane</keyword>
<evidence type="ECO:0000256" key="1">
    <source>
        <dbReference type="ARBA" id="ARBA00004141"/>
    </source>
</evidence>
<dbReference type="PANTHER" id="PTHR10037:SF62">
    <property type="entry name" value="SODIUM CHANNEL PROTEIN 60E"/>
    <property type="match status" value="1"/>
</dbReference>
<sequence>MGAKRVGADPEGPPLPSLRDLSGTSGRDIMYTSSRDLSCASGRDLSCTSGLDVPPTAPTRARSESFDSLTTEMQRATTVGSRLLLQQRAPPSWLRAAQQRLRAAYASTPAQLGLAVLIAANFVVSAVEAQLRWSTAAPSSEAAFLGIEIFFTVVFTAELLVNMAAHWLRPFWTSGWNVFDLAIIAVAWASLAADDVPGVSVLRLFRAFRVFRLFKRVHSLRSIIQGVLNAMPAIANTFGVLAIIMGIWAIIGVDLFGRAAPLDFGTFGRALLTLWQILFLDSWAQVARQLMLGGGALDDDAQPIAAPVYFVSYTFVAAIMLSNIVVAMLLDKYLRAVEGLKERRREGRAQREEAAKLESIDRLREQQRAEGMQLEERAAAKALAWLQRHGSLLSAEQADAIVRGARAEARRAFTARRAQVLSPLKAAVSAPAICAHVLTSACAVHKLVQLPRDELLQLAAVLYTSPLARAPLLERAAQVSEARIQRGTEAGDLLRWLAAQRHAGDHAPPPPPAGVGAEKHTSPASAASATAVGAGSAQHAGEIARRRRTLTPWQIVRGLQELGKPSGEERV</sequence>
<feature type="domain" description="Ion transport" evidence="8">
    <location>
        <begin position="115"/>
        <end position="333"/>
    </location>
</feature>
<feature type="region of interest" description="Disordered" evidence="6">
    <location>
        <begin position="1"/>
        <end position="26"/>
    </location>
</feature>
<comment type="caution">
    <text evidence="9">The sequence shown here is derived from an EMBL/GenBank/DDBJ whole genome shotgun (WGS) entry which is preliminary data.</text>
</comment>
<dbReference type="Gene3D" id="1.10.287.70">
    <property type="match status" value="1"/>
</dbReference>
<evidence type="ECO:0000256" key="4">
    <source>
        <dbReference type="ARBA" id="ARBA00023136"/>
    </source>
</evidence>